<evidence type="ECO:0000259" key="2">
    <source>
        <dbReference type="Pfam" id="PF24007"/>
    </source>
</evidence>
<feature type="transmembrane region" description="Helical" evidence="1">
    <location>
        <begin position="6"/>
        <end position="29"/>
    </location>
</feature>
<keyword evidence="1" id="KW-0472">Membrane</keyword>
<feature type="domain" description="DUF7321" evidence="2">
    <location>
        <begin position="4"/>
        <end position="156"/>
    </location>
</feature>
<proteinExistence type="predicted"/>
<evidence type="ECO:0000256" key="1">
    <source>
        <dbReference type="SAM" id="Phobius"/>
    </source>
</evidence>
<dbReference type="RefSeq" id="WP_097007107.1">
    <property type="nucleotide sequence ID" value="NZ_OBEJ01000001.1"/>
</dbReference>
<gene>
    <name evidence="3" type="ORF">SAMN06269185_0036</name>
</gene>
<dbReference type="OrthoDB" id="211573at2157"/>
<accession>A0A285MZ73</accession>
<feature type="transmembrane region" description="Helical" evidence="1">
    <location>
        <begin position="41"/>
        <end position="62"/>
    </location>
</feature>
<dbReference type="Pfam" id="PF24007">
    <property type="entry name" value="DUF7321"/>
    <property type="match status" value="1"/>
</dbReference>
<feature type="transmembrane region" description="Helical" evidence="1">
    <location>
        <begin position="132"/>
        <end position="154"/>
    </location>
</feature>
<dbReference type="AlphaFoldDB" id="A0A285MZ73"/>
<organism evidence="3 4">
    <name type="scientific">Natronoarchaeum philippinense</name>
    <dbReference type="NCBI Taxonomy" id="558529"/>
    <lineage>
        <taxon>Archaea</taxon>
        <taxon>Methanobacteriati</taxon>
        <taxon>Methanobacteriota</taxon>
        <taxon>Stenosarchaea group</taxon>
        <taxon>Halobacteria</taxon>
        <taxon>Halobacteriales</taxon>
        <taxon>Natronoarchaeaceae</taxon>
    </lineage>
</organism>
<dbReference type="InterPro" id="IPR055745">
    <property type="entry name" value="DUF7321"/>
</dbReference>
<sequence length="164" mass="18945">MAEMLTAAIVVVLVTASFPLYLYGAWIIIEAETVTWDVLTHHLKFIGAGLALTTVPMVVWMIPRAFDQWGPMLAVHMFFGLQAYSLLLVALTGIVRIFQVKRRSDLYRDPDEDIEINDLHEHMGAWRWRLRIGVAGYLLFWVLAYLVGIIRFAFRYLMLARYLP</sequence>
<keyword evidence="1" id="KW-1133">Transmembrane helix</keyword>
<dbReference type="Proteomes" id="UP000219453">
    <property type="component" value="Unassembled WGS sequence"/>
</dbReference>
<evidence type="ECO:0000313" key="3">
    <source>
        <dbReference type="EMBL" id="SNZ02494.1"/>
    </source>
</evidence>
<reference evidence="4" key="1">
    <citation type="submission" date="2017-09" db="EMBL/GenBank/DDBJ databases">
        <authorList>
            <person name="Varghese N."/>
            <person name="Submissions S."/>
        </authorList>
    </citation>
    <scope>NUCLEOTIDE SEQUENCE [LARGE SCALE GENOMIC DNA]</scope>
    <source>
        <strain evidence="4">DSM 27208</strain>
    </source>
</reference>
<evidence type="ECO:0000313" key="4">
    <source>
        <dbReference type="Proteomes" id="UP000219453"/>
    </source>
</evidence>
<name>A0A285MZ73_NATPI</name>
<keyword evidence="1" id="KW-0812">Transmembrane</keyword>
<keyword evidence="4" id="KW-1185">Reference proteome</keyword>
<protein>
    <recommendedName>
        <fullName evidence="2">DUF7321 domain-containing protein</fullName>
    </recommendedName>
</protein>
<dbReference type="EMBL" id="OBEJ01000001">
    <property type="protein sequence ID" value="SNZ02494.1"/>
    <property type="molecule type" value="Genomic_DNA"/>
</dbReference>
<feature type="transmembrane region" description="Helical" evidence="1">
    <location>
        <begin position="74"/>
        <end position="98"/>
    </location>
</feature>